<dbReference type="InterPro" id="IPR000515">
    <property type="entry name" value="MetI-like"/>
</dbReference>
<dbReference type="InterPro" id="IPR025966">
    <property type="entry name" value="OppC_N"/>
</dbReference>
<sequence>MATAAKVATPEARKLAKKKDVGQISQWRLMARRFAQNRLSLTGFVVLVISYLIAIFAPFIAPYPYDQIDTNFSWASPTPIKFINGRPSICPVTQQLDTSSFTLIYKPDCSKAQPIKFFVKGFEYKLLGIIPTNIHLFGLESKEENQQGDVLAGQGAEAKIYLFGADSQGRDMFSRTVYGSRISLSVGLVGVLISVVIGAILGTASGYFGGAVDNLIQRLIEIISSMPTLPLWAAMAAALPREMTVVQRFFLITIVLSLVSWTGLARQVRAKVMAYRTLDYTAAARVAGASHMRIILTHLLPNSLSHIIVVAALAVPASIIGETTLSFLGLGMLPPAVSWGVLLRDAQNVQNIIQHPWMLIPAATVIFAVLCYQFLADGLRDAVDPYS</sequence>
<dbReference type="STRING" id="525904.Tter_1803"/>
<dbReference type="PANTHER" id="PTHR43839:SF3">
    <property type="entry name" value="OLIGOPEPTIDE ABC TRANSPORTER, PERMEASE PROTEIN"/>
    <property type="match status" value="1"/>
</dbReference>
<proteinExistence type="inferred from homology"/>
<feature type="domain" description="ABC transmembrane type-1" evidence="6">
    <location>
        <begin position="180"/>
        <end position="376"/>
    </location>
</feature>
<keyword evidence="8" id="KW-1185">Reference proteome</keyword>
<feature type="transmembrane region" description="Helical" evidence="5">
    <location>
        <begin position="245"/>
        <end position="264"/>
    </location>
</feature>
<dbReference type="OrthoDB" id="9797852at2"/>
<evidence type="ECO:0000313" key="7">
    <source>
        <dbReference type="EMBL" id="ACZ42709.1"/>
    </source>
</evidence>
<dbReference type="Proteomes" id="UP000000323">
    <property type="component" value="Chromosome 1"/>
</dbReference>
<dbReference type="EMBL" id="CP001825">
    <property type="protein sequence ID" value="ACZ42709.1"/>
    <property type="molecule type" value="Genomic_DNA"/>
</dbReference>
<evidence type="ECO:0000256" key="4">
    <source>
        <dbReference type="ARBA" id="ARBA00023136"/>
    </source>
</evidence>
<dbReference type="CDD" id="cd06261">
    <property type="entry name" value="TM_PBP2"/>
    <property type="match status" value="1"/>
</dbReference>
<dbReference type="eggNOG" id="COG1173">
    <property type="taxonomic scope" value="Bacteria"/>
</dbReference>
<name>D1CD44_THET1</name>
<dbReference type="PANTHER" id="PTHR43839">
    <property type="entry name" value="OPPC IN A BINDING PROTEIN-DEPENDENT TRANSPORT SYSTEM"/>
    <property type="match status" value="1"/>
</dbReference>
<accession>D1CD44</accession>
<dbReference type="AlphaFoldDB" id="D1CD44"/>
<dbReference type="KEGG" id="ttr:Tter_1803"/>
<feature type="transmembrane region" description="Helical" evidence="5">
    <location>
        <begin position="299"/>
        <end position="319"/>
    </location>
</feature>
<reference evidence="8" key="1">
    <citation type="journal article" date="2010" name="Stand. Genomic Sci.">
        <title>Complete genome sequence of 'Thermobaculum terrenum' type strain (YNP1).</title>
        <authorList>
            <person name="Kiss H."/>
            <person name="Cleland D."/>
            <person name="Lapidus A."/>
            <person name="Lucas S."/>
            <person name="Glavina Del Rio T."/>
            <person name="Nolan M."/>
            <person name="Tice H."/>
            <person name="Han C."/>
            <person name="Goodwin L."/>
            <person name="Pitluck S."/>
            <person name="Liolios K."/>
            <person name="Ivanova N."/>
            <person name="Mavromatis K."/>
            <person name="Ovchinnikova G."/>
            <person name="Pati A."/>
            <person name="Chen A."/>
            <person name="Palaniappan K."/>
            <person name="Land M."/>
            <person name="Hauser L."/>
            <person name="Chang Y."/>
            <person name="Jeffries C."/>
            <person name="Lu M."/>
            <person name="Brettin T."/>
            <person name="Detter J."/>
            <person name="Goker M."/>
            <person name="Tindall B."/>
            <person name="Beck B."/>
            <person name="McDermott T."/>
            <person name="Woyke T."/>
            <person name="Bristow J."/>
            <person name="Eisen J."/>
            <person name="Markowitz V."/>
            <person name="Hugenholtz P."/>
            <person name="Kyrpides N."/>
            <person name="Klenk H."/>
            <person name="Cheng J."/>
        </authorList>
    </citation>
    <scope>NUCLEOTIDE SEQUENCE [LARGE SCALE GENOMIC DNA]</scope>
    <source>
        <strain evidence="8">ATCC BAA-798 / YNP1</strain>
    </source>
</reference>
<evidence type="ECO:0000256" key="1">
    <source>
        <dbReference type="ARBA" id="ARBA00004141"/>
    </source>
</evidence>
<dbReference type="PROSITE" id="PS50928">
    <property type="entry name" value="ABC_TM1"/>
    <property type="match status" value="1"/>
</dbReference>
<dbReference type="RefSeq" id="WP_012875741.1">
    <property type="nucleotide sequence ID" value="NC_013525.1"/>
</dbReference>
<keyword evidence="4 5" id="KW-0472">Membrane</keyword>
<dbReference type="HOGENOM" id="CLU_028518_1_0_0"/>
<dbReference type="Pfam" id="PF12911">
    <property type="entry name" value="OppC_N"/>
    <property type="match status" value="1"/>
</dbReference>
<dbReference type="GO" id="GO:0055085">
    <property type="term" value="P:transmembrane transport"/>
    <property type="evidence" value="ECO:0007669"/>
    <property type="project" value="InterPro"/>
</dbReference>
<evidence type="ECO:0000256" key="5">
    <source>
        <dbReference type="RuleBase" id="RU363032"/>
    </source>
</evidence>
<evidence type="ECO:0000313" key="8">
    <source>
        <dbReference type="Proteomes" id="UP000000323"/>
    </source>
</evidence>
<evidence type="ECO:0000256" key="3">
    <source>
        <dbReference type="ARBA" id="ARBA00022989"/>
    </source>
</evidence>
<dbReference type="SUPFAM" id="SSF161098">
    <property type="entry name" value="MetI-like"/>
    <property type="match status" value="1"/>
</dbReference>
<feature type="transmembrane region" description="Helical" evidence="5">
    <location>
        <begin position="182"/>
        <end position="207"/>
    </location>
</feature>
<evidence type="ECO:0000259" key="6">
    <source>
        <dbReference type="PROSITE" id="PS50928"/>
    </source>
</evidence>
<comment type="similarity">
    <text evidence="5">Belongs to the binding-protein-dependent transport system permease family.</text>
</comment>
<keyword evidence="5" id="KW-0813">Transport</keyword>
<organism evidence="7 8">
    <name type="scientific">Thermobaculum terrenum (strain ATCC BAA-798 / CCMEE 7001 / YNP1)</name>
    <dbReference type="NCBI Taxonomy" id="525904"/>
    <lineage>
        <taxon>Bacteria</taxon>
        <taxon>Bacillati</taxon>
        <taxon>Chloroflexota</taxon>
        <taxon>Chloroflexia</taxon>
        <taxon>Candidatus Thermobaculales</taxon>
        <taxon>Candidatus Thermobaculaceae</taxon>
        <taxon>Thermobaculum</taxon>
    </lineage>
</organism>
<gene>
    <name evidence="7" type="ordered locus">Tter_1803</name>
</gene>
<feature type="transmembrane region" description="Helical" evidence="5">
    <location>
        <begin position="39"/>
        <end position="61"/>
    </location>
</feature>
<keyword evidence="3 5" id="KW-1133">Transmembrane helix</keyword>
<feature type="transmembrane region" description="Helical" evidence="5">
    <location>
        <begin position="325"/>
        <end position="343"/>
    </location>
</feature>
<keyword evidence="2 5" id="KW-0812">Transmembrane</keyword>
<comment type="subcellular location">
    <subcellularLocation>
        <location evidence="5">Cell membrane</location>
        <topology evidence="5">Multi-pass membrane protein</topology>
    </subcellularLocation>
    <subcellularLocation>
        <location evidence="1">Membrane</location>
        <topology evidence="1">Multi-pass membrane protein</topology>
    </subcellularLocation>
</comment>
<dbReference type="Gene3D" id="1.10.3720.10">
    <property type="entry name" value="MetI-like"/>
    <property type="match status" value="1"/>
</dbReference>
<dbReference type="Pfam" id="PF00528">
    <property type="entry name" value="BPD_transp_1"/>
    <property type="match status" value="1"/>
</dbReference>
<feature type="transmembrane region" description="Helical" evidence="5">
    <location>
        <begin position="355"/>
        <end position="375"/>
    </location>
</feature>
<evidence type="ECO:0000256" key="2">
    <source>
        <dbReference type="ARBA" id="ARBA00022692"/>
    </source>
</evidence>
<feature type="transmembrane region" description="Helical" evidence="5">
    <location>
        <begin position="219"/>
        <end position="239"/>
    </location>
</feature>
<protein>
    <submittedName>
        <fullName evidence="7">Binding-protein-dependent transport systems inner membrane component</fullName>
    </submittedName>
</protein>
<dbReference type="GO" id="GO:0005886">
    <property type="term" value="C:plasma membrane"/>
    <property type="evidence" value="ECO:0007669"/>
    <property type="project" value="UniProtKB-SubCell"/>
</dbReference>
<dbReference type="InterPro" id="IPR035906">
    <property type="entry name" value="MetI-like_sf"/>
</dbReference>